<evidence type="ECO:0008006" key="3">
    <source>
        <dbReference type="Google" id="ProtNLM"/>
    </source>
</evidence>
<dbReference type="Proteomes" id="UP000663836">
    <property type="component" value="Unassembled WGS sequence"/>
</dbReference>
<evidence type="ECO:0000313" key="2">
    <source>
        <dbReference type="Proteomes" id="UP000663836"/>
    </source>
</evidence>
<feature type="non-terminal residue" evidence="1">
    <location>
        <position position="1"/>
    </location>
</feature>
<organism evidence="1 2">
    <name type="scientific">Rotaria sordida</name>
    <dbReference type="NCBI Taxonomy" id="392033"/>
    <lineage>
        <taxon>Eukaryota</taxon>
        <taxon>Metazoa</taxon>
        <taxon>Spiralia</taxon>
        <taxon>Gnathifera</taxon>
        <taxon>Rotifera</taxon>
        <taxon>Eurotatoria</taxon>
        <taxon>Bdelloidea</taxon>
        <taxon>Philodinida</taxon>
        <taxon>Philodinidae</taxon>
        <taxon>Rotaria</taxon>
    </lineage>
</organism>
<comment type="caution">
    <text evidence="1">The sequence shown here is derived from an EMBL/GenBank/DDBJ whole genome shotgun (WGS) entry which is preliminary data.</text>
</comment>
<sequence>IHPACPMCSNSFGIVDRQRLFQCSNVKCGEQYCSHCVQAIQGLPPKHPFVCISCKNYVTPQHNILIEKACLMSR</sequence>
<reference evidence="1" key="1">
    <citation type="submission" date="2021-02" db="EMBL/GenBank/DDBJ databases">
        <authorList>
            <person name="Nowell W R."/>
        </authorList>
    </citation>
    <scope>NUCLEOTIDE SEQUENCE</scope>
</reference>
<dbReference type="AlphaFoldDB" id="A0A820JPN9"/>
<accession>A0A820JPN9</accession>
<dbReference type="EMBL" id="CAJOBD010044452">
    <property type="protein sequence ID" value="CAF4330981.1"/>
    <property type="molecule type" value="Genomic_DNA"/>
</dbReference>
<protein>
    <recommendedName>
        <fullName evidence="3">RING-type domain-containing protein</fullName>
    </recommendedName>
</protein>
<evidence type="ECO:0000313" key="1">
    <source>
        <dbReference type="EMBL" id="CAF4330981.1"/>
    </source>
</evidence>
<name>A0A820JPN9_9BILA</name>
<proteinExistence type="predicted"/>
<gene>
    <name evidence="1" type="ORF">JBS370_LOCUS41316</name>
</gene>